<dbReference type="EMBL" id="JBHSPX010000004">
    <property type="protein sequence ID" value="MFC6063870.1"/>
    <property type="molecule type" value="Genomic_DNA"/>
</dbReference>
<organism evidence="1 2">
    <name type="scientific">Streptomyces ochraceiscleroticus</name>
    <dbReference type="NCBI Taxonomy" id="47761"/>
    <lineage>
        <taxon>Bacteria</taxon>
        <taxon>Bacillati</taxon>
        <taxon>Actinomycetota</taxon>
        <taxon>Actinomycetes</taxon>
        <taxon>Kitasatosporales</taxon>
        <taxon>Streptomycetaceae</taxon>
        <taxon>Streptomyces</taxon>
    </lineage>
</organism>
<dbReference type="PANTHER" id="PTHR48228:SF5">
    <property type="entry name" value="ALPHA-METHYLACYL-COA RACEMASE"/>
    <property type="match status" value="1"/>
</dbReference>
<evidence type="ECO:0000313" key="2">
    <source>
        <dbReference type="Proteomes" id="UP001596139"/>
    </source>
</evidence>
<comment type="caution">
    <text evidence="1">The sequence shown here is derived from an EMBL/GenBank/DDBJ whole genome shotgun (WGS) entry which is preliminary data.</text>
</comment>
<dbReference type="Gene3D" id="3.30.1540.10">
    <property type="entry name" value="formyl-coa transferase, domain 3"/>
    <property type="match status" value="1"/>
</dbReference>
<reference evidence="2" key="1">
    <citation type="journal article" date="2019" name="Int. J. Syst. Evol. Microbiol.">
        <title>The Global Catalogue of Microorganisms (GCM) 10K type strain sequencing project: providing services to taxonomists for standard genome sequencing and annotation.</title>
        <authorList>
            <consortium name="The Broad Institute Genomics Platform"/>
            <consortium name="The Broad Institute Genome Sequencing Center for Infectious Disease"/>
            <person name="Wu L."/>
            <person name="Ma J."/>
        </authorList>
    </citation>
    <scope>NUCLEOTIDE SEQUENCE [LARGE SCALE GENOMIC DNA]</scope>
    <source>
        <strain evidence="2">CGMCC 1.15180</strain>
    </source>
</reference>
<accession>A0ABW1MJE2</accession>
<sequence>MSTGPYAQDPPDPPGGPLAGVRIIELGGIGPGPFAGMVLTGLGAEVIRIERPGARVSAADTVLLRGRRSVTVDLKDPEGAAAVLRLTDSAGALIEGFRPGVAERLGLGPEDCLARNPRLVYGRMTGWGQDGPLAQAPGHDINYIGLTGVLHAIGPAGGDPVPPLNLIGDFGGGGMLLALGVVSALLHARATGSGQVVDAAMTDGSALLLAMTHGFLAHGMWQEERGVNLFSGCAPFYTTYRCADGNHVAVGAIEPRFYADLVRGLGLADDPECGTQGARENWPAVRQRFAGVFATRTRDEWAEHFAGTQACVTPVLSLTEAAAHPHNAARGTFLNADGPLRPAPAPRFSATPATAPGVAPKAGEDTLGVLADAGLTVAQLDRLTARGVIA</sequence>
<dbReference type="Gene3D" id="3.40.50.10540">
    <property type="entry name" value="Crotonobetainyl-coa:carnitine coa-transferase, domain 1"/>
    <property type="match status" value="1"/>
</dbReference>
<protein>
    <submittedName>
        <fullName evidence="1">CaiB/BaiF CoA transferase family protein</fullName>
    </submittedName>
</protein>
<dbReference type="PANTHER" id="PTHR48228">
    <property type="entry name" value="SUCCINYL-COA--D-CITRAMALATE COA-TRANSFERASE"/>
    <property type="match status" value="1"/>
</dbReference>
<dbReference type="SUPFAM" id="SSF89796">
    <property type="entry name" value="CoA-transferase family III (CaiB/BaiF)"/>
    <property type="match status" value="1"/>
</dbReference>
<keyword evidence="1" id="KW-0808">Transferase</keyword>
<dbReference type="InterPro" id="IPR050509">
    <property type="entry name" value="CoA-transferase_III"/>
</dbReference>
<dbReference type="InterPro" id="IPR023606">
    <property type="entry name" value="CoA-Trfase_III_dom_1_sf"/>
</dbReference>
<proteinExistence type="predicted"/>
<name>A0ABW1MJE2_9ACTN</name>
<keyword evidence="2" id="KW-1185">Reference proteome</keyword>
<dbReference type="GO" id="GO:0016740">
    <property type="term" value="F:transferase activity"/>
    <property type="evidence" value="ECO:0007669"/>
    <property type="project" value="UniProtKB-KW"/>
</dbReference>
<evidence type="ECO:0000313" key="1">
    <source>
        <dbReference type="EMBL" id="MFC6063870.1"/>
    </source>
</evidence>
<dbReference type="InterPro" id="IPR003673">
    <property type="entry name" value="CoA-Trfase_fam_III"/>
</dbReference>
<dbReference type="Proteomes" id="UP001596139">
    <property type="component" value="Unassembled WGS sequence"/>
</dbReference>
<gene>
    <name evidence="1" type="ORF">ACFP4F_15045</name>
</gene>
<dbReference type="RefSeq" id="WP_031052769.1">
    <property type="nucleotide sequence ID" value="NZ_JBHSPX010000004.1"/>
</dbReference>
<dbReference type="Pfam" id="PF02515">
    <property type="entry name" value="CoA_transf_3"/>
    <property type="match status" value="1"/>
</dbReference>
<dbReference type="InterPro" id="IPR044855">
    <property type="entry name" value="CoA-Trfase_III_dom3_sf"/>
</dbReference>